<comment type="similarity">
    <text evidence="1">Belongs to the ATP-dependent AMP-binding enzyme family.</text>
</comment>
<keyword evidence="2" id="KW-0436">Ligase</keyword>
<dbReference type="Proteomes" id="UP000217199">
    <property type="component" value="Unassembled WGS sequence"/>
</dbReference>
<dbReference type="STRING" id="2282107.A0A286U9A2"/>
<dbReference type="Pfam" id="PF00501">
    <property type="entry name" value="AMP-binding"/>
    <property type="match status" value="1"/>
</dbReference>
<dbReference type="PROSITE" id="PS00455">
    <property type="entry name" value="AMP_BINDING"/>
    <property type="match status" value="1"/>
</dbReference>
<dbReference type="Gene3D" id="3.30.300.30">
    <property type="match status" value="1"/>
</dbReference>
<evidence type="ECO:0000313" key="6">
    <source>
        <dbReference type="Proteomes" id="UP000217199"/>
    </source>
</evidence>
<evidence type="ECO:0000259" key="3">
    <source>
        <dbReference type="Pfam" id="PF00501"/>
    </source>
</evidence>
<proteinExistence type="inferred from homology"/>
<dbReference type="InterPro" id="IPR045851">
    <property type="entry name" value="AMP-bd_C_sf"/>
</dbReference>
<dbReference type="InParanoid" id="A0A286U9A2"/>
<feature type="domain" description="AMP-binding enzyme C-terminal" evidence="4">
    <location>
        <begin position="503"/>
        <end position="588"/>
    </location>
</feature>
<evidence type="ECO:0000256" key="1">
    <source>
        <dbReference type="ARBA" id="ARBA00006432"/>
    </source>
</evidence>
<dbReference type="AlphaFoldDB" id="A0A286U9A2"/>
<dbReference type="GO" id="GO:0016405">
    <property type="term" value="F:CoA-ligase activity"/>
    <property type="evidence" value="ECO:0007669"/>
    <property type="project" value="TreeGrafter"/>
</dbReference>
<reference evidence="5 6" key="1">
    <citation type="journal article" date="2017" name="Mol. Ecol.">
        <title>Comparative and population genomic landscape of Phellinus noxius: A hypervariable fungus causing root rot in trees.</title>
        <authorList>
            <person name="Chung C.L."/>
            <person name="Lee T.J."/>
            <person name="Akiba M."/>
            <person name="Lee H.H."/>
            <person name="Kuo T.H."/>
            <person name="Liu D."/>
            <person name="Ke H.M."/>
            <person name="Yokoi T."/>
            <person name="Roa M.B."/>
            <person name="Lu M.J."/>
            <person name="Chang Y.Y."/>
            <person name="Ann P.J."/>
            <person name="Tsai J.N."/>
            <person name="Chen C.Y."/>
            <person name="Tzean S.S."/>
            <person name="Ota Y."/>
            <person name="Hattori T."/>
            <person name="Sahashi N."/>
            <person name="Liou R.F."/>
            <person name="Kikuchi T."/>
            <person name="Tsai I.J."/>
        </authorList>
    </citation>
    <scope>NUCLEOTIDE SEQUENCE [LARGE SCALE GENOMIC DNA]</scope>
    <source>
        <strain evidence="5 6">FFPRI411160</strain>
    </source>
</reference>
<accession>A0A286U9A2</accession>
<organism evidence="5 6">
    <name type="scientific">Pyrrhoderma noxium</name>
    <dbReference type="NCBI Taxonomy" id="2282107"/>
    <lineage>
        <taxon>Eukaryota</taxon>
        <taxon>Fungi</taxon>
        <taxon>Dikarya</taxon>
        <taxon>Basidiomycota</taxon>
        <taxon>Agaricomycotina</taxon>
        <taxon>Agaricomycetes</taxon>
        <taxon>Hymenochaetales</taxon>
        <taxon>Hymenochaetaceae</taxon>
        <taxon>Pyrrhoderma</taxon>
    </lineage>
</organism>
<feature type="domain" description="AMP-dependent synthetase/ligase" evidence="3">
    <location>
        <begin position="49"/>
        <end position="452"/>
    </location>
</feature>
<name>A0A286U9A2_9AGAM</name>
<dbReference type="InterPro" id="IPR020845">
    <property type="entry name" value="AMP-binding_CS"/>
</dbReference>
<dbReference type="SUPFAM" id="SSF56801">
    <property type="entry name" value="Acetyl-CoA synthetase-like"/>
    <property type="match status" value="1"/>
</dbReference>
<evidence type="ECO:0000256" key="2">
    <source>
        <dbReference type="ARBA" id="ARBA00022598"/>
    </source>
</evidence>
<evidence type="ECO:0000259" key="4">
    <source>
        <dbReference type="Pfam" id="PF13193"/>
    </source>
</evidence>
<keyword evidence="6" id="KW-1185">Reference proteome</keyword>
<dbReference type="Pfam" id="PF13193">
    <property type="entry name" value="AMP-binding_C"/>
    <property type="match status" value="1"/>
</dbReference>
<evidence type="ECO:0000313" key="5">
    <source>
        <dbReference type="EMBL" id="PAV16129.1"/>
    </source>
</evidence>
<protein>
    <submittedName>
        <fullName evidence="5">Acetyl-synthetase</fullName>
    </submittedName>
</protein>
<comment type="caution">
    <text evidence="5">The sequence shown here is derived from an EMBL/GenBank/DDBJ whole genome shotgun (WGS) entry which is preliminary data.</text>
</comment>
<dbReference type="Gene3D" id="3.40.50.12780">
    <property type="entry name" value="N-terminal domain of ligase-like"/>
    <property type="match status" value="1"/>
</dbReference>
<dbReference type="EMBL" id="NBII01000008">
    <property type="protein sequence ID" value="PAV16129.1"/>
    <property type="molecule type" value="Genomic_DNA"/>
</dbReference>
<dbReference type="InterPro" id="IPR000873">
    <property type="entry name" value="AMP-dep_synth/lig_dom"/>
</dbReference>
<dbReference type="PANTHER" id="PTHR24096">
    <property type="entry name" value="LONG-CHAIN-FATTY-ACID--COA LIGASE"/>
    <property type="match status" value="1"/>
</dbReference>
<sequence length="609" mass="67378">MTNSWCSKVPCDQRIFISGLIESPYPPVPPLPDMNYHTMTFDLPPGNAHPKDYIIHIDGLTGERRTYDEFYQRVRDCATALSAPRSQGGLGLNYTDTRKDIVVIFSPNSLDYIVLVHASLLCAIPFALIPAKPTQSELVYMLSILRNGGAHVRLRIFVHPSLLKKAISGAKQAGVHLKPEDFIILGEKPNRSKYIDFSSLVENVKLRNLPRAPIAKASKDSLAYLMFSSGTSGLPKVVMISHGNLCFSLMQQMVQRVEDAKHISLYKNGVPPPMTWLCFLPFYHTFGLHYSVLKSVIIPTTLVILPQWNLDHALEAIPKYKITSITMVPSIIHQFVHSPKAAKADLSSVYLIGCGAAYLAPDLAEKLKGMLGHLPNGEGAALPEGYGLSEATVSCMHRLQPGQFGMDPDPKSTGSLLPGQVARIVREDGSDADVNEPGELLLKGGNIALGYWGNEKATNDTFLPGGWLRTGDRFRVDEKGRFYFEDRLKDTLKVSGAQVSPAEIEQVLLSHPRGLIDDAAVAGIPGRSTRDERIPRGWVVLSSEGKKIGERESVRLLDLWVREHLSRYKWLTGGIGIVDEIPKNPTGKVLRRVLVENYIKQGQRLRAKL</sequence>
<dbReference type="InterPro" id="IPR025110">
    <property type="entry name" value="AMP-bd_C"/>
</dbReference>
<dbReference type="OrthoDB" id="1898221at2759"/>
<dbReference type="PANTHER" id="PTHR24096:SF149">
    <property type="entry name" value="AMP-BINDING DOMAIN-CONTAINING PROTEIN-RELATED"/>
    <property type="match status" value="1"/>
</dbReference>
<gene>
    <name evidence="5" type="ORF">PNOK_0774900</name>
</gene>
<dbReference type="InterPro" id="IPR042099">
    <property type="entry name" value="ANL_N_sf"/>
</dbReference>